<comment type="caution">
    <text evidence="11">The sequence shown here is derived from an EMBL/GenBank/DDBJ whole genome shotgun (WGS) entry which is preliminary data.</text>
</comment>
<dbReference type="GO" id="GO:0005980">
    <property type="term" value="P:glycogen catabolic process"/>
    <property type="evidence" value="ECO:0007669"/>
    <property type="project" value="TreeGrafter"/>
</dbReference>
<reference evidence="11 12" key="1">
    <citation type="submission" date="2019-03" db="EMBL/GenBank/DDBJ databases">
        <title>Genomic Encyclopedia of Type Strains, Phase IV (KMG-IV): sequencing the most valuable type-strain genomes for metagenomic binning, comparative biology and taxonomic classification.</title>
        <authorList>
            <person name="Goeker M."/>
        </authorList>
    </citation>
    <scope>NUCLEOTIDE SEQUENCE [LARGE SCALE GENOMIC DNA]</scope>
    <source>
        <strain evidence="11 12">DSM 100433</strain>
    </source>
</reference>
<organism evidence="11 12">
    <name type="scientific">Harryflintia acetispora</name>
    <dbReference type="NCBI Taxonomy" id="1849041"/>
    <lineage>
        <taxon>Bacteria</taxon>
        <taxon>Bacillati</taxon>
        <taxon>Bacillota</taxon>
        <taxon>Clostridia</taxon>
        <taxon>Eubacteriales</taxon>
        <taxon>Oscillospiraceae</taxon>
        <taxon>Harryflintia</taxon>
    </lineage>
</organism>
<evidence type="ECO:0000256" key="3">
    <source>
        <dbReference type="ARBA" id="ARBA00022553"/>
    </source>
</evidence>
<proteinExistence type="inferred from homology"/>
<dbReference type="EMBL" id="SLUK01000014">
    <property type="protein sequence ID" value="TCL41349.1"/>
    <property type="molecule type" value="Genomic_DNA"/>
</dbReference>
<keyword evidence="5 10" id="KW-0328">Glycosyltransferase</keyword>
<protein>
    <recommendedName>
        <fullName evidence="10">Alpha-1,4 glucan phosphorylase</fullName>
        <ecNumber evidence="10">2.4.1.1</ecNumber>
    </recommendedName>
</protein>
<dbReference type="NCBIfam" id="TIGR02093">
    <property type="entry name" value="P_ylase"/>
    <property type="match status" value="1"/>
</dbReference>
<dbReference type="Gene3D" id="3.40.50.2000">
    <property type="entry name" value="Glycogen Phosphorylase B"/>
    <property type="match status" value="2"/>
</dbReference>
<dbReference type="OrthoDB" id="9760804at2"/>
<evidence type="ECO:0000256" key="9">
    <source>
        <dbReference type="PIRSR" id="PIRSR000460-1"/>
    </source>
</evidence>
<keyword evidence="4" id="KW-0321">Glycogen metabolism</keyword>
<evidence type="ECO:0000256" key="8">
    <source>
        <dbReference type="ARBA" id="ARBA00023277"/>
    </source>
</evidence>
<dbReference type="Proteomes" id="UP000294682">
    <property type="component" value="Unassembled WGS sequence"/>
</dbReference>
<dbReference type="GO" id="GO:0008184">
    <property type="term" value="F:glycogen phosphorylase activity"/>
    <property type="evidence" value="ECO:0007669"/>
    <property type="project" value="InterPro"/>
</dbReference>
<dbReference type="PANTHER" id="PTHR11468:SF3">
    <property type="entry name" value="GLYCOGEN PHOSPHORYLASE, LIVER FORM"/>
    <property type="match status" value="1"/>
</dbReference>
<evidence type="ECO:0000256" key="4">
    <source>
        <dbReference type="ARBA" id="ARBA00022600"/>
    </source>
</evidence>
<evidence type="ECO:0000313" key="12">
    <source>
        <dbReference type="Proteomes" id="UP000294682"/>
    </source>
</evidence>
<dbReference type="PANTHER" id="PTHR11468">
    <property type="entry name" value="GLYCOGEN PHOSPHORYLASE"/>
    <property type="match status" value="1"/>
</dbReference>
<dbReference type="GO" id="GO:0005737">
    <property type="term" value="C:cytoplasm"/>
    <property type="evidence" value="ECO:0007669"/>
    <property type="project" value="TreeGrafter"/>
</dbReference>
<dbReference type="InterPro" id="IPR000811">
    <property type="entry name" value="Glyco_trans_35"/>
</dbReference>
<evidence type="ECO:0000256" key="7">
    <source>
        <dbReference type="ARBA" id="ARBA00022898"/>
    </source>
</evidence>
<name>A0A9X8Y794_9FIRM</name>
<keyword evidence="7 9" id="KW-0663">Pyridoxal phosphate</keyword>
<dbReference type="GO" id="GO:0030170">
    <property type="term" value="F:pyridoxal phosphate binding"/>
    <property type="evidence" value="ECO:0007669"/>
    <property type="project" value="InterPro"/>
</dbReference>
<dbReference type="FunFam" id="3.40.50.2000:FF:000153">
    <property type="entry name" value="Alpha-1,4 glucan phosphorylase"/>
    <property type="match status" value="1"/>
</dbReference>
<evidence type="ECO:0000256" key="2">
    <source>
        <dbReference type="ARBA" id="ARBA00006047"/>
    </source>
</evidence>
<keyword evidence="12" id="KW-1185">Reference proteome</keyword>
<dbReference type="EC" id="2.4.1.1" evidence="10"/>
<sequence>MAYTVQQIKTMIIKELQETLGTTPDKASDAQFYKATVPVVKEILEEKRRHFMSQSRSQGKKQVYYLCMEFLLGRSLKNSLSNLCMVESFQQALGELDVKLDNLYEYEPDAGLGNGGLGRLAACYMDALATDGYPAMGYSILYEYGIFKQQIIDGWQNELPDYWLPGGEVWLTPMPEHAVEVRFGGQVSESWDHNYHNVEYKGYSSVMAVPYDICISGYNTKAVSRLRLWKAKSTGFNMELFNKGEYSSVLGEGMMGEAISKVLYPNDNHREGKALRLRQQYFLTAASIADIVRRHIETYGTLDNLPEKNAIHLNDTHPTLAIPELMRILLDECGYSWEHAYHIVSATFAYTNHTVMPEALEVWNIDLFRSLLPRIYQIICEMNARLCAELYDAHHLQSEQVARMAILTDRDIRMANLAVAVCHSVNGVSKLHSEILKDEVFHDFYTLTPQKFGNVTNGIASRRWLHQSNPGLSSLCAELLGENYLNDMDSLRGLQKYRDDSSVLERLAAIKRQNKQSLSDYLVRHGGAALNVDSIFDVQVKRMHEYKRQHLNALRILSLYQYLKANPNADFTPRTFIFGAKAAPGYFLAKQIIKLICTMRDMIERDESVRDKLRIVYLEDYRVTLSEILMPASEVSEQISLAGTEASGTSNMKFMLSGAITLGTMDGANVEIYDEVGADNIVIFGMTTAEVSALRQKGYSAHEIYGKNATLRAAVDMLKNGINGEQFMDIYNSLVFKDPYMVFADFDSYLEASKKTASLYTDTRRWQQMSLQNTACSGIFCADRSIREYARNIWKLDEPSAR</sequence>
<dbReference type="AlphaFoldDB" id="A0A9X8Y794"/>
<evidence type="ECO:0000256" key="6">
    <source>
        <dbReference type="ARBA" id="ARBA00022679"/>
    </source>
</evidence>
<comment type="catalytic activity">
    <reaction evidence="10">
        <text>[(1-&gt;4)-alpha-D-glucosyl](n) + phosphate = [(1-&gt;4)-alpha-D-glucosyl](n-1) + alpha-D-glucose 1-phosphate</text>
        <dbReference type="Rhea" id="RHEA:41732"/>
        <dbReference type="Rhea" id="RHEA-COMP:9584"/>
        <dbReference type="Rhea" id="RHEA-COMP:9586"/>
        <dbReference type="ChEBI" id="CHEBI:15444"/>
        <dbReference type="ChEBI" id="CHEBI:43474"/>
        <dbReference type="ChEBI" id="CHEBI:58601"/>
        <dbReference type="EC" id="2.4.1.1"/>
    </reaction>
</comment>
<comment type="similarity">
    <text evidence="2 10">Belongs to the glycogen phosphorylase family.</text>
</comment>
<comment type="function">
    <text evidence="10">Allosteric enzyme that catalyzes the rate-limiting step in glycogen catabolism, the phosphorolytic cleavage of glycogen to produce glucose-1-phosphate, and plays a central role in maintaining cellular and organismal glucose homeostasis.</text>
</comment>
<accession>A0A9X8Y794</accession>
<comment type="cofactor">
    <cofactor evidence="1 10">
        <name>pyridoxal 5'-phosphate</name>
        <dbReference type="ChEBI" id="CHEBI:597326"/>
    </cofactor>
</comment>
<feature type="modified residue" description="N6-(pyridoxal phosphate)lysine" evidence="9">
    <location>
        <position position="653"/>
    </location>
</feature>
<dbReference type="Pfam" id="PF00343">
    <property type="entry name" value="Phosphorylase"/>
    <property type="match status" value="1"/>
</dbReference>
<gene>
    <name evidence="11" type="ORF">EDD78_11454</name>
</gene>
<keyword evidence="6 10" id="KW-0808">Transferase</keyword>
<keyword evidence="8 10" id="KW-0119">Carbohydrate metabolism</keyword>
<evidence type="ECO:0000313" key="11">
    <source>
        <dbReference type="EMBL" id="TCL41349.1"/>
    </source>
</evidence>
<dbReference type="FunFam" id="3.40.50.2000:FF:000005">
    <property type="entry name" value="Alpha-1,4 glucan phosphorylase"/>
    <property type="match status" value="1"/>
</dbReference>
<evidence type="ECO:0000256" key="10">
    <source>
        <dbReference type="RuleBase" id="RU000587"/>
    </source>
</evidence>
<dbReference type="SUPFAM" id="SSF53756">
    <property type="entry name" value="UDP-Glycosyltransferase/glycogen phosphorylase"/>
    <property type="match status" value="1"/>
</dbReference>
<dbReference type="CDD" id="cd04300">
    <property type="entry name" value="GT35_Glycogen_Phosphorylase"/>
    <property type="match status" value="1"/>
</dbReference>
<keyword evidence="3" id="KW-0597">Phosphoprotein</keyword>
<dbReference type="PIRSF" id="PIRSF000460">
    <property type="entry name" value="Pprylas_GlgP"/>
    <property type="match status" value="1"/>
</dbReference>
<dbReference type="InterPro" id="IPR011833">
    <property type="entry name" value="Glycg_phsphrylas"/>
</dbReference>
<evidence type="ECO:0000256" key="5">
    <source>
        <dbReference type="ARBA" id="ARBA00022676"/>
    </source>
</evidence>
<evidence type="ECO:0000256" key="1">
    <source>
        <dbReference type="ARBA" id="ARBA00001933"/>
    </source>
</evidence>
<dbReference type="RefSeq" id="WP_079698539.1">
    <property type="nucleotide sequence ID" value="NZ_JADNAH010000058.1"/>
</dbReference>